<dbReference type="EMBL" id="ML977002">
    <property type="protein sequence ID" value="KAF1953713.1"/>
    <property type="molecule type" value="Genomic_DNA"/>
</dbReference>
<dbReference type="OrthoDB" id="10265322at2759"/>
<proteinExistence type="predicted"/>
<dbReference type="InterPro" id="IPR011042">
    <property type="entry name" value="6-blade_b-propeller_TolB-like"/>
</dbReference>
<evidence type="ECO:0000256" key="1">
    <source>
        <dbReference type="SAM" id="MobiDB-lite"/>
    </source>
</evidence>
<name>A0A6A5TLG2_9PLEO</name>
<dbReference type="SUPFAM" id="SSF82171">
    <property type="entry name" value="DPP6 N-terminal domain-like"/>
    <property type="match status" value="1"/>
</dbReference>
<feature type="region of interest" description="Disordered" evidence="1">
    <location>
        <begin position="484"/>
        <end position="516"/>
    </location>
</feature>
<accession>A0A6A5TLG2</accession>
<evidence type="ECO:0000313" key="3">
    <source>
        <dbReference type="Proteomes" id="UP000800035"/>
    </source>
</evidence>
<feature type="compositionally biased region" description="Pro residues" evidence="1">
    <location>
        <begin position="505"/>
        <end position="514"/>
    </location>
</feature>
<reference evidence="2" key="1">
    <citation type="journal article" date="2020" name="Stud. Mycol.">
        <title>101 Dothideomycetes genomes: a test case for predicting lifestyles and emergence of pathogens.</title>
        <authorList>
            <person name="Haridas S."/>
            <person name="Albert R."/>
            <person name="Binder M."/>
            <person name="Bloem J."/>
            <person name="Labutti K."/>
            <person name="Salamov A."/>
            <person name="Andreopoulos B."/>
            <person name="Baker S."/>
            <person name="Barry K."/>
            <person name="Bills G."/>
            <person name="Bluhm B."/>
            <person name="Cannon C."/>
            <person name="Castanera R."/>
            <person name="Culley D."/>
            <person name="Daum C."/>
            <person name="Ezra D."/>
            <person name="Gonzalez J."/>
            <person name="Henrissat B."/>
            <person name="Kuo A."/>
            <person name="Liang C."/>
            <person name="Lipzen A."/>
            <person name="Lutzoni F."/>
            <person name="Magnuson J."/>
            <person name="Mondo S."/>
            <person name="Nolan M."/>
            <person name="Ohm R."/>
            <person name="Pangilinan J."/>
            <person name="Park H.-J."/>
            <person name="Ramirez L."/>
            <person name="Alfaro M."/>
            <person name="Sun H."/>
            <person name="Tritt A."/>
            <person name="Yoshinaga Y."/>
            <person name="Zwiers L.-H."/>
            <person name="Turgeon B."/>
            <person name="Goodwin S."/>
            <person name="Spatafora J."/>
            <person name="Crous P."/>
            <person name="Grigoriev I."/>
        </authorList>
    </citation>
    <scope>NUCLEOTIDE SEQUENCE</scope>
    <source>
        <strain evidence="2">CBS 675.92</strain>
    </source>
</reference>
<evidence type="ECO:0000313" key="2">
    <source>
        <dbReference type="EMBL" id="KAF1953713.1"/>
    </source>
</evidence>
<evidence type="ECO:0008006" key="4">
    <source>
        <dbReference type="Google" id="ProtNLM"/>
    </source>
</evidence>
<sequence>MSATAAVALLAGTHGFALPPSPRAAIGDPKPPPAPEPIEIIKLPLPPVSPSNATGACSLDVNPAGTGCILQSGGLEQAGGFLPDGKHVSAAVNFAGAPAAPDPLSIFTGMQLIIVKTDGTNFSNGNPWKCITCGVPEANDHRVNFDLGYPQPYRNGKSILAGASIIDCGGADFADDECTPEKTSIYSIRWNNTPDGSGPGGALRELRIHPDNVHLGWSSFGVEHGRYTQFAYLGRLELNESPTTGEPLAPRFDLSNVITLHSEVPEQQPWLRNGDRLTFNPKQISVGELRGFSGTGQEVTYVGYSYESSNIDVFAINLVTGAVRRITAHPDYCDPTDISPDDQWSVVMDTRGSKRQMFMAGMRYIPPLTDMISSSVAASTRNNGPRRFFQPYLLDHDGDRGTYFGQQLNGEGDGSPGSLNDPNWNGRADPRWSHDGTMVVFWQAIVRSPSCGGENPLPCPESTEPGGRTERLLVAKLTSRTPLKSDPIEPISDEIPWGVKYEPGRPQPKRPQPPAGTYTLDGTVSGTANVTIIYNADNTLINSVAVSYINYSDVRETVLNGWENVTVEYPSPTLNTIDWFSDLVQEGTEETGKLVEKKTSPDGFHLSIDILTNIFDANGTLKTTIDGVTYEQPANGT</sequence>
<gene>
    <name evidence="2" type="ORF">CC80DRAFT_477145</name>
</gene>
<dbReference type="Proteomes" id="UP000800035">
    <property type="component" value="Unassembled WGS sequence"/>
</dbReference>
<organism evidence="2 3">
    <name type="scientific">Byssothecium circinans</name>
    <dbReference type="NCBI Taxonomy" id="147558"/>
    <lineage>
        <taxon>Eukaryota</taxon>
        <taxon>Fungi</taxon>
        <taxon>Dikarya</taxon>
        <taxon>Ascomycota</taxon>
        <taxon>Pezizomycotina</taxon>
        <taxon>Dothideomycetes</taxon>
        <taxon>Pleosporomycetidae</taxon>
        <taxon>Pleosporales</taxon>
        <taxon>Massarineae</taxon>
        <taxon>Massarinaceae</taxon>
        <taxon>Byssothecium</taxon>
    </lineage>
</organism>
<dbReference type="Gene3D" id="2.120.10.30">
    <property type="entry name" value="TolB, C-terminal domain"/>
    <property type="match status" value="1"/>
</dbReference>
<protein>
    <recommendedName>
        <fullName evidence="4">Saponin hydrolase</fullName>
    </recommendedName>
</protein>
<dbReference type="AlphaFoldDB" id="A0A6A5TLG2"/>
<keyword evidence="3" id="KW-1185">Reference proteome</keyword>